<dbReference type="OMA" id="YPIPPRM"/>
<dbReference type="Gene3D" id="1.10.10.500">
    <property type="entry name" value="Homeo-prospero domain"/>
    <property type="match status" value="1"/>
</dbReference>
<dbReference type="GO" id="GO:0060836">
    <property type="term" value="P:lymphatic endothelial cell differentiation"/>
    <property type="evidence" value="ECO:0007669"/>
    <property type="project" value="UniProtKB-ARBA"/>
</dbReference>
<dbReference type="PANTHER" id="PTHR12198">
    <property type="entry name" value="HOMEOBOX PROTEIN PROSPERO/PROX-1/CEH-26"/>
    <property type="match status" value="1"/>
</dbReference>
<evidence type="ECO:0000256" key="3">
    <source>
        <dbReference type="ARBA" id="ARBA00023125"/>
    </source>
</evidence>
<keyword evidence="10" id="KW-1185">Reference proteome</keyword>
<keyword evidence="5" id="KW-0804">Transcription</keyword>
<dbReference type="Proteomes" id="UP000007646">
    <property type="component" value="Unassembled WGS sequence"/>
</dbReference>
<feature type="compositionally biased region" description="Low complexity" evidence="7">
    <location>
        <begin position="368"/>
        <end position="384"/>
    </location>
</feature>
<feature type="region of interest" description="Disordered" evidence="7">
    <location>
        <begin position="278"/>
        <end position="323"/>
    </location>
</feature>
<dbReference type="eggNOG" id="KOG3779">
    <property type="taxonomic scope" value="Eukaryota"/>
</dbReference>
<feature type="region of interest" description="Disordered" evidence="7">
    <location>
        <begin position="78"/>
        <end position="132"/>
    </location>
</feature>
<evidence type="ECO:0000256" key="5">
    <source>
        <dbReference type="ARBA" id="ARBA00023163"/>
    </source>
</evidence>
<evidence type="ECO:0000259" key="8">
    <source>
        <dbReference type="PROSITE" id="PS51818"/>
    </source>
</evidence>
<dbReference type="GeneTree" id="ENSGT00940000154790"/>
<dbReference type="FunFam" id="1.10.10.500:FF:000001">
    <property type="entry name" value="Prospero homeobox protein 1"/>
    <property type="match status" value="1"/>
</dbReference>
<organism evidence="9 10">
    <name type="scientific">Loxodonta africana</name>
    <name type="common">African elephant</name>
    <dbReference type="NCBI Taxonomy" id="9785"/>
    <lineage>
        <taxon>Eukaryota</taxon>
        <taxon>Metazoa</taxon>
        <taxon>Chordata</taxon>
        <taxon>Craniata</taxon>
        <taxon>Vertebrata</taxon>
        <taxon>Euteleostomi</taxon>
        <taxon>Mammalia</taxon>
        <taxon>Eutheria</taxon>
        <taxon>Afrotheria</taxon>
        <taxon>Proboscidea</taxon>
        <taxon>Elephantidae</taxon>
        <taxon>Loxodonta</taxon>
    </lineage>
</organism>
<dbReference type="PANTHER" id="PTHR12198:SF5">
    <property type="entry name" value="PROSPERO HOMEOBOX PROTEIN 2"/>
    <property type="match status" value="1"/>
</dbReference>
<feature type="domain" description="Prospero" evidence="8">
    <location>
        <begin position="445"/>
        <end position="603"/>
    </location>
</feature>
<accession>G3T9M0</accession>
<feature type="region of interest" description="Disordered" evidence="7">
    <location>
        <begin position="154"/>
        <end position="200"/>
    </location>
</feature>
<dbReference type="GO" id="GO:0005634">
    <property type="term" value="C:nucleus"/>
    <property type="evidence" value="ECO:0007669"/>
    <property type="project" value="UniProtKB-SubCell"/>
</dbReference>
<protein>
    <submittedName>
        <fullName evidence="9">Prospero homeobox 2</fullName>
    </submittedName>
</protein>
<dbReference type="GO" id="GO:0007417">
    <property type="term" value="P:central nervous system development"/>
    <property type="evidence" value="ECO:0007669"/>
    <property type="project" value="UniProtKB-ARBA"/>
</dbReference>
<dbReference type="SUPFAM" id="SSF46689">
    <property type="entry name" value="Homeodomain-like"/>
    <property type="match status" value="1"/>
</dbReference>
<name>G3T9M0_LOXAF</name>
<dbReference type="GO" id="GO:0060059">
    <property type="term" value="P:embryonic retina morphogenesis in camera-type eye"/>
    <property type="evidence" value="ECO:0007669"/>
    <property type="project" value="UniProtKB-ARBA"/>
</dbReference>
<sequence length="605" mass="67332">MDPNSILLPPQSGTLSHLAEPCMEDARSPSPQKLARDSLFSCSQVPSSSLADPDWFWDEHIQAKRARVETIVQGMCLSPSPLVPGSTQSRDSPRCAEKARERKRKQSLPMQQGPPKPGPARDRGNRKGLGGPCVREQLHLLKQQLRHLQEHILQGTEPGDPASGPGGSEKGKGPLRAKQRNGHGSSPWTMDSDHHQGFSRDLSGVEKYRASEVEHQPEEPGFLPSGTEALLEFLREELTRTVSQAVDSVLQKVLLDPPGHLAQLGRCFQGLVLQGRSEPSASEGGACKDPLPLTTLPRRAQPQAGVPLGSLSLAKPLDSPSYPVSPRMIPKPYQDPPANCPSTMPSCIQENQILSQLMGHGPNGYWDSSPSQDPSSRSHPSSESALRPWGAVRLRPWALNQQQYSLTFPSPRLEHLPLLPSVKMEQEGLQAVTNTLSFSSVHISFEGLNSGHLKKAKLMFFFTRYPSSNLLKAYFPDVQFNRCITSQMIKWFSNFREFYYIQTEKFARQAISEGVKNPKMLVVLRDSELFRVLNMHYNKGNDFQVPDCFLEIASVTLQEFFRAVSAGKDSDPSWKKPIYKIISKLDSDIPEIFKSSSYPQELFRS</sequence>
<dbReference type="GO" id="GO:0031016">
    <property type="term" value="P:pancreas development"/>
    <property type="evidence" value="ECO:0007669"/>
    <property type="project" value="UniProtKB-ARBA"/>
</dbReference>
<feature type="compositionally biased region" description="Basic and acidic residues" evidence="7">
    <location>
        <begin position="91"/>
        <end position="100"/>
    </location>
</feature>
<keyword evidence="6" id="KW-0539">Nucleus</keyword>
<evidence type="ECO:0000313" key="9">
    <source>
        <dbReference type="Ensembl" id="ENSLAFP00000010489.4"/>
    </source>
</evidence>
<dbReference type="InterPro" id="IPR037131">
    <property type="entry name" value="Homeo_prospero_dom_sf"/>
</dbReference>
<evidence type="ECO:0000256" key="4">
    <source>
        <dbReference type="ARBA" id="ARBA00023155"/>
    </source>
</evidence>
<comment type="subcellular location">
    <subcellularLocation>
        <location evidence="1">Nucleus</location>
    </subcellularLocation>
</comment>
<dbReference type="GO" id="GO:0035295">
    <property type="term" value="P:tube development"/>
    <property type="evidence" value="ECO:0007669"/>
    <property type="project" value="UniProtKB-ARBA"/>
</dbReference>
<evidence type="ECO:0000256" key="7">
    <source>
        <dbReference type="SAM" id="MobiDB-lite"/>
    </source>
</evidence>
<gene>
    <name evidence="9" type="primary">PROX2</name>
</gene>
<dbReference type="GO" id="GO:0048646">
    <property type="term" value="P:anatomical structure formation involved in morphogenesis"/>
    <property type="evidence" value="ECO:0007669"/>
    <property type="project" value="UniProtKB-ARBA"/>
</dbReference>
<dbReference type="InterPro" id="IPR039350">
    <property type="entry name" value="Prospero_homeodomain"/>
</dbReference>
<dbReference type="GO" id="GO:0045165">
    <property type="term" value="P:cell fate commitment"/>
    <property type="evidence" value="ECO:0007669"/>
    <property type="project" value="UniProtKB-ARBA"/>
</dbReference>
<proteinExistence type="predicted"/>
<keyword evidence="4" id="KW-0371">Homeobox</keyword>
<dbReference type="STRING" id="9785.ENSLAFP00000010489"/>
<dbReference type="InterPro" id="IPR009057">
    <property type="entry name" value="Homeodomain-like_sf"/>
</dbReference>
<evidence type="ECO:0000256" key="1">
    <source>
        <dbReference type="ARBA" id="ARBA00004123"/>
    </source>
</evidence>
<dbReference type="GO" id="GO:0000981">
    <property type="term" value="F:DNA-binding transcription factor activity, RNA polymerase II-specific"/>
    <property type="evidence" value="ECO:0007669"/>
    <property type="project" value="TreeGrafter"/>
</dbReference>
<keyword evidence="3" id="KW-0238">DNA-binding</keyword>
<dbReference type="InterPro" id="IPR023082">
    <property type="entry name" value="Homeo_prospero_dom"/>
</dbReference>
<feature type="compositionally biased region" description="Basic and acidic residues" evidence="7">
    <location>
        <begin position="191"/>
        <end position="200"/>
    </location>
</feature>
<dbReference type="GO" id="GO:0070309">
    <property type="term" value="P:lens fiber cell morphogenesis"/>
    <property type="evidence" value="ECO:0007669"/>
    <property type="project" value="UniProtKB-ARBA"/>
</dbReference>
<feature type="region of interest" description="Disordered" evidence="7">
    <location>
        <begin position="22"/>
        <end position="41"/>
    </location>
</feature>
<dbReference type="AlphaFoldDB" id="G3T9M0"/>
<dbReference type="Ensembl" id="ENSLAFT00000012546.4">
    <property type="protein sequence ID" value="ENSLAFP00000010489.4"/>
    <property type="gene ID" value="ENSLAFG00000012545.4"/>
</dbReference>
<dbReference type="InParanoid" id="G3T9M0"/>
<dbReference type="GO" id="GO:0000978">
    <property type="term" value="F:RNA polymerase II cis-regulatory region sequence-specific DNA binding"/>
    <property type="evidence" value="ECO:0007669"/>
    <property type="project" value="TreeGrafter"/>
</dbReference>
<dbReference type="HOGENOM" id="CLU_016051_1_0_1"/>
<reference evidence="9 10" key="1">
    <citation type="submission" date="2009-06" db="EMBL/GenBank/DDBJ databases">
        <title>The Genome Sequence of Loxodonta africana (African elephant).</title>
        <authorList>
            <person name="Di Palma F."/>
            <person name="Heiman D."/>
            <person name="Young S."/>
            <person name="Johnson J."/>
            <person name="Lander E.S."/>
            <person name="Lindblad-Toh K."/>
        </authorList>
    </citation>
    <scope>NUCLEOTIDE SEQUENCE [LARGE SCALE GENOMIC DNA]</scope>
    <source>
        <strain evidence="9 10">Isolate ISIS603380</strain>
    </source>
</reference>
<evidence type="ECO:0000256" key="6">
    <source>
        <dbReference type="ARBA" id="ARBA00023242"/>
    </source>
</evidence>
<reference evidence="9" key="3">
    <citation type="submission" date="2025-09" db="UniProtKB">
        <authorList>
            <consortium name="Ensembl"/>
        </authorList>
    </citation>
    <scope>IDENTIFICATION</scope>
    <source>
        <strain evidence="9">Isolate ISIS603380</strain>
    </source>
</reference>
<dbReference type="Pfam" id="PF05044">
    <property type="entry name" value="HPD"/>
    <property type="match status" value="1"/>
</dbReference>
<feature type="region of interest" description="Disordered" evidence="7">
    <location>
        <begin position="359"/>
        <end position="385"/>
    </location>
</feature>
<evidence type="ECO:0000256" key="2">
    <source>
        <dbReference type="ARBA" id="ARBA00023015"/>
    </source>
</evidence>
<dbReference type="PROSITE" id="PS51818">
    <property type="entry name" value="HOMEO_PROSPERO"/>
    <property type="match status" value="1"/>
</dbReference>
<keyword evidence="2" id="KW-0805">Transcription regulation</keyword>
<dbReference type="GO" id="GO:0070365">
    <property type="term" value="P:hepatocyte differentiation"/>
    <property type="evidence" value="ECO:0007669"/>
    <property type="project" value="UniProtKB-ARBA"/>
</dbReference>
<dbReference type="GO" id="GO:0005737">
    <property type="term" value="C:cytoplasm"/>
    <property type="evidence" value="ECO:0007669"/>
    <property type="project" value="UniProtKB-ARBA"/>
</dbReference>
<reference evidence="9" key="2">
    <citation type="submission" date="2025-08" db="UniProtKB">
        <authorList>
            <consortium name="Ensembl"/>
        </authorList>
    </citation>
    <scope>IDENTIFICATION</scope>
    <source>
        <strain evidence="9">Isolate ISIS603380</strain>
    </source>
</reference>
<dbReference type="FunCoup" id="G3T9M0">
    <property type="interactions" value="4"/>
</dbReference>
<evidence type="ECO:0000313" key="10">
    <source>
        <dbReference type="Proteomes" id="UP000007646"/>
    </source>
</evidence>